<keyword evidence="5" id="KW-0812">Transmembrane</keyword>
<dbReference type="Proteomes" id="UP000045706">
    <property type="component" value="Unassembled WGS sequence"/>
</dbReference>
<evidence type="ECO:0000313" key="7">
    <source>
        <dbReference type="EMBL" id="CRK46459.1"/>
    </source>
</evidence>
<proteinExistence type="predicted"/>
<evidence type="ECO:0000256" key="4">
    <source>
        <dbReference type="SAM" id="MobiDB-lite"/>
    </source>
</evidence>
<accession>A0A0G4NJ34</accession>
<keyword evidence="2" id="KW-0547">Nucleotide-binding</keyword>
<gene>
    <name evidence="7" type="ORF">BN1723_007067</name>
</gene>
<feature type="transmembrane region" description="Helical" evidence="5">
    <location>
        <begin position="203"/>
        <end position="227"/>
    </location>
</feature>
<dbReference type="PANTHER" id="PTHR16861:SF7">
    <property type="entry name" value="MEMBRANE ANCHOR OPY2 N-TERMINAL DOMAIN-CONTAINING PROTEIN"/>
    <property type="match status" value="1"/>
</dbReference>
<evidence type="ECO:0000256" key="2">
    <source>
        <dbReference type="ARBA" id="ARBA00022741"/>
    </source>
</evidence>
<evidence type="ECO:0000256" key="5">
    <source>
        <dbReference type="SAM" id="Phobius"/>
    </source>
</evidence>
<reference evidence="8" key="1">
    <citation type="submission" date="2015-05" db="EMBL/GenBank/DDBJ databases">
        <authorList>
            <person name="Fogelqvist Johan"/>
        </authorList>
    </citation>
    <scope>NUCLEOTIDE SEQUENCE [LARGE SCALE GENOMIC DNA]</scope>
</reference>
<dbReference type="EMBL" id="CVQI01035717">
    <property type="protein sequence ID" value="CRK46459.1"/>
    <property type="molecule type" value="Genomic_DNA"/>
</dbReference>
<dbReference type="Pfam" id="PF21314">
    <property type="entry name" value="TM_ErbB1"/>
    <property type="match status" value="1"/>
</dbReference>
<keyword evidence="5" id="KW-0472">Membrane</keyword>
<evidence type="ECO:0000256" key="3">
    <source>
        <dbReference type="ARBA" id="ARBA00022840"/>
    </source>
</evidence>
<feature type="region of interest" description="Disordered" evidence="4">
    <location>
        <begin position="161"/>
        <end position="199"/>
    </location>
</feature>
<dbReference type="AlphaFoldDB" id="A0A0G4NJ34"/>
<keyword evidence="3" id="KW-0067">ATP-binding</keyword>
<name>A0A0G4NJ34_VERLO</name>
<evidence type="ECO:0000313" key="8">
    <source>
        <dbReference type="Proteomes" id="UP000045706"/>
    </source>
</evidence>
<keyword evidence="5" id="KW-1133">Transmembrane helix</keyword>
<keyword evidence="1" id="KW-0597">Phosphoprotein</keyword>
<protein>
    <recommendedName>
        <fullName evidence="6">Epidermal growth factor receptor-like transmembrane-juxtamembrane segment domain-containing protein</fullName>
    </recommendedName>
</protein>
<feature type="domain" description="Epidermal growth factor receptor-like transmembrane-juxtamembrane segment" evidence="6">
    <location>
        <begin position="206"/>
        <end position="234"/>
    </location>
</feature>
<sequence length="363" mass="37776">MQTAEPRAFSLIADMSVSSGIESLPEATASATTDRHVAVPSSTPPPSIQQASTEFQGWSMGPTGTSAMMCSSGVNFQTSGRFGICCASDPCSMATVCEDNTVTYDNQETFACGTEYSCVTMKLYQTPAPFEVGNPTSIIVCGRNWAAHTIYRNQAPELTTADETVTTTQPISRDTTSTTQTSSSTSAASTDDSTSDSSASLPVGAIAGGVVGGVALVALVALVFWFLRRRSRQRDTATKAQATGNHGAYGAGAPGSEYPSESATAAMSMSQSDRHTWTQSPPHQGGGPEHYSSPGYPMPHGHQLVPQQPPLGELGSWQGHGLGPGPEAMELDGSYANEAGRQRPLSELPVDGHHGSGGSGYGR</sequence>
<dbReference type="PANTHER" id="PTHR16861">
    <property type="entry name" value="GLYCOPROTEIN 38"/>
    <property type="match status" value="1"/>
</dbReference>
<feature type="region of interest" description="Disordered" evidence="4">
    <location>
        <begin position="233"/>
        <end position="363"/>
    </location>
</feature>
<dbReference type="InterPro" id="IPR049328">
    <property type="entry name" value="TM_ErbB1"/>
</dbReference>
<feature type="compositionally biased region" description="Polar residues" evidence="4">
    <location>
        <begin position="259"/>
        <end position="282"/>
    </location>
</feature>
<evidence type="ECO:0000256" key="1">
    <source>
        <dbReference type="ARBA" id="ARBA00022553"/>
    </source>
</evidence>
<organism evidence="7 8">
    <name type="scientific">Verticillium longisporum</name>
    <name type="common">Verticillium dahliae var. longisporum</name>
    <dbReference type="NCBI Taxonomy" id="100787"/>
    <lineage>
        <taxon>Eukaryota</taxon>
        <taxon>Fungi</taxon>
        <taxon>Dikarya</taxon>
        <taxon>Ascomycota</taxon>
        <taxon>Pezizomycotina</taxon>
        <taxon>Sordariomycetes</taxon>
        <taxon>Hypocreomycetidae</taxon>
        <taxon>Glomerellales</taxon>
        <taxon>Plectosphaerellaceae</taxon>
        <taxon>Verticillium</taxon>
    </lineage>
</organism>
<dbReference type="GO" id="GO:0005524">
    <property type="term" value="F:ATP binding"/>
    <property type="evidence" value="ECO:0007669"/>
    <property type="project" value="UniProtKB-KW"/>
</dbReference>
<evidence type="ECO:0000259" key="6">
    <source>
        <dbReference type="Pfam" id="PF21314"/>
    </source>
</evidence>